<evidence type="ECO:0000256" key="5">
    <source>
        <dbReference type="HAMAP-Rule" id="MF_01334"/>
    </source>
</evidence>
<dbReference type="Pfam" id="PF14693">
    <property type="entry name" value="Ribosomal_TL5_C"/>
    <property type="match status" value="1"/>
</dbReference>
<protein>
    <recommendedName>
        <fullName evidence="5">Large ribosomal subunit protein bL25</fullName>
    </recommendedName>
    <alternativeName>
        <fullName evidence="5">General stress protein CTC</fullName>
    </alternativeName>
</protein>
<evidence type="ECO:0000259" key="8">
    <source>
        <dbReference type="Pfam" id="PF14693"/>
    </source>
</evidence>
<proteinExistence type="inferred from homology"/>
<accession>A0A0G0QJI7</accession>
<organism evidence="9 10">
    <name type="scientific">Candidatus Yanofskybacteria bacterium GW2011_GWE2_40_11</name>
    <dbReference type="NCBI Taxonomy" id="1619033"/>
    <lineage>
        <taxon>Bacteria</taxon>
        <taxon>Candidatus Yanofskyibacteriota</taxon>
    </lineage>
</organism>
<comment type="similarity">
    <text evidence="5">Belongs to the bacterial ribosomal protein bL25 family. CTC subfamily.</text>
</comment>
<feature type="domain" description="Large ribosomal subunit protein bL25 beta" evidence="8">
    <location>
        <begin position="103"/>
        <end position="188"/>
    </location>
</feature>
<dbReference type="InterPro" id="IPR020057">
    <property type="entry name" value="Ribosomal_bL25_b-dom"/>
</dbReference>
<comment type="subunit">
    <text evidence="5">Part of the 50S ribosomal subunit; part of the 5S rRNA/L5/L18/L25 subcomplex. Contacts the 5S rRNA. Binds to the 5S rRNA independently of L5 and L18.</text>
</comment>
<dbReference type="NCBIfam" id="TIGR00731">
    <property type="entry name" value="bL25_bact_ctc"/>
    <property type="match status" value="1"/>
</dbReference>
<dbReference type="Pfam" id="PF01386">
    <property type="entry name" value="Ribosomal_L25p"/>
    <property type="match status" value="1"/>
</dbReference>
<dbReference type="Proteomes" id="UP000034072">
    <property type="component" value="Unassembled WGS sequence"/>
</dbReference>
<name>A0A0G0QJI7_9BACT</name>
<dbReference type="SUPFAM" id="SSF50715">
    <property type="entry name" value="Ribosomal protein L25-like"/>
    <property type="match status" value="1"/>
</dbReference>
<dbReference type="EMBL" id="LBXZ01000008">
    <property type="protein sequence ID" value="KKR40529.1"/>
    <property type="molecule type" value="Genomic_DNA"/>
</dbReference>
<keyword evidence="2 5" id="KW-0694">RNA-binding</keyword>
<dbReference type="InterPro" id="IPR001021">
    <property type="entry name" value="Ribosomal_bL25_long"/>
</dbReference>
<feature type="region of interest" description="Disordered" evidence="6">
    <location>
        <begin position="195"/>
        <end position="229"/>
    </location>
</feature>
<feature type="domain" description="Large ribosomal subunit protein bL25 L25" evidence="7">
    <location>
        <begin position="10"/>
        <end position="95"/>
    </location>
</feature>
<dbReference type="Gene3D" id="2.170.120.20">
    <property type="entry name" value="Ribosomal protein L25, beta domain"/>
    <property type="match status" value="1"/>
</dbReference>
<dbReference type="InterPro" id="IPR020056">
    <property type="entry name" value="Rbsml_bL25/Gln-tRNA_synth_N"/>
</dbReference>
<dbReference type="GO" id="GO:0022625">
    <property type="term" value="C:cytosolic large ribosomal subunit"/>
    <property type="evidence" value="ECO:0007669"/>
    <property type="project" value="TreeGrafter"/>
</dbReference>
<dbReference type="Gene3D" id="2.40.240.10">
    <property type="entry name" value="Ribosomal Protein L25, Chain P"/>
    <property type="match status" value="1"/>
</dbReference>
<evidence type="ECO:0000313" key="10">
    <source>
        <dbReference type="Proteomes" id="UP000034072"/>
    </source>
</evidence>
<dbReference type="InterPro" id="IPR011035">
    <property type="entry name" value="Ribosomal_bL25/Gln-tRNA_synth"/>
</dbReference>
<dbReference type="AlphaFoldDB" id="A0A0G0QJI7"/>
<evidence type="ECO:0000313" key="9">
    <source>
        <dbReference type="EMBL" id="KKR40529.1"/>
    </source>
</evidence>
<evidence type="ECO:0000256" key="3">
    <source>
        <dbReference type="ARBA" id="ARBA00022980"/>
    </source>
</evidence>
<keyword evidence="1 5" id="KW-0699">rRNA-binding</keyword>
<sequence length="229" mass="25186">MKHVKDKIELSAQKREVTGAKVSQLRKEGLVPGVLYGRGQESISLQVPIKDFNRTLKLAGESTLVYLTLEGKSYPTIINDVVIDPIKDTVVHADFYKVNLDEKIKAMVPVEFEGESAAVKDLGGILVKNISEIEVEALPQDLPHEIKIDISSMVNIGDHLAVGDIKVDAGVKIIANMEDTIAIVQAPKTEEQLEKELEQTTVSVEDVEEIKREKADETEEGAEATEAKE</sequence>
<dbReference type="InterPro" id="IPR037121">
    <property type="entry name" value="Ribosomal_bL25_C"/>
</dbReference>
<evidence type="ECO:0000256" key="2">
    <source>
        <dbReference type="ARBA" id="ARBA00022884"/>
    </source>
</evidence>
<comment type="function">
    <text evidence="5">This is one of the proteins that binds to the 5S RNA in the ribosome where it forms part of the central protuberance.</text>
</comment>
<dbReference type="HAMAP" id="MF_01334">
    <property type="entry name" value="Ribosomal_bL25_CTC"/>
    <property type="match status" value="1"/>
</dbReference>
<dbReference type="CDD" id="cd00495">
    <property type="entry name" value="Ribosomal_L25_TL5_CTC"/>
    <property type="match status" value="1"/>
</dbReference>
<dbReference type="GO" id="GO:0003735">
    <property type="term" value="F:structural constituent of ribosome"/>
    <property type="evidence" value="ECO:0007669"/>
    <property type="project" value="InterPro"/>
</dbReference>
<dbReference type="PANTHER" id="PTHR33284">
    <property type="entry name" value="RIBOSOMAL PROTEIN L25/GLN-TRNA SYNTHETASE, ANTI-CODON-BINDING DOMAIN-CONTAINING PROTEIN"/>
    <property type="match status" value="1"/>
</dbReference>
<evidence type="ECO:0000256" key="4">
    <source>
        <dbReference type="ARBA" id="ARBA00023274"/>
    </source>
</evidence>
<dbReference type="InterPro" id="IPR020930">
    <property type="entry name" value="Ribosomal_uL5_bac-type"/>
</dbReference>
<evidence type="ECO:0000256" key="6">
    <source>
        <dbReference type="SAM" id="MobiDB-lite"/>
    </source>
</evidence>
<evidence type="ECO:0000259" key="7">
    <source>
        <dbReference type="Pfam" id="PF01386"/>
    </source>
</evidence>
<dbReference type="GO" id="GO:0008097">
    <property type="term" value="F:5S rRNA binding"/>
    <property type="evidence" value="ECO:0007669"/>
    <property type="project" value="InterPro"/>
</dbReference>
<dbReference type="GO" id="GO:0006412">
    <property type="term" value="P:translation"/>
    <property type="evidence" value="ECO:0007669"/>
    <property type="project" value="UniProtKB-UniRule"/>
</dbReference>
<reference evidence="9 10" key="1">
    <citation type="journal article" date="2015" name="Nature">
        <title>rRNA introns, odd ribosomes, and small enigmatic genomes across a large radiation of phyla.</title>
        <authorList>
            <person name="Brown C.T."/>
            <person name="Hug L.A."/>
            <person name="Thomas B.C."/>
            <person name="Sharon I."/>
            <person name="Castelle C.J."/>
            <person name="Singh A."/>
            <person name="Wilkins M.J."/>
            <person name="Williams K.H."/>
            <person name="Banfield J.F."/>
        </authorList>
    </citation>
    <scope>NUCLEOTIDE SEQUENCE [LARGE SCALE GENOMIC DNA]</scope>
</reference>
<gene>
    <name evidence="5" type="primary">rplY</name>
    <name evidence="5" type="synonym">ctc</name>
    <name evidence="9" type="ORF">UT75_C0008G0051</name>
</gene>
<dbReference type="InterPro" id="IPR029751">
    <property type="entry name" value="Ribosomal_L25_dom"/>
</dbReference>
<evidence type="ECO:0000256" key="1">
    <source>
        <dbReference type="ARBA" id="ARBA00022730"/>
    </source>
</evidence>
<comment type="caution">
    <text evidence="9">The sequence shown here is derived from an EMBL/GenBank/DDBJ whole genome shotgun (WGS) entry which is preliminary data.</text>
</comment>
<keyword evidence="3 5" id="KW-0689">Ribosomal protein</keyword>
<dbReference type="PANTHER" id="PTHR33284:SF1">
    <property type="entry name" value="RIBOSOMAL PROTEIN L25_GLN-TRNA SYNTHETASE, ANTI-CODON-BINDING DOMAIN-CONTAINING PROTEIN"/>
    <property type="match status" value="1"/>
</dbReference>
<keyword evidence="4 5" id="KW-0687">Ribonucleoprotein</keyword>